<evidence type="ECO:0000256" key="1">
    <source>
        <dbReference type="SAM" id="MobiDB-lite"/>
    </source>
</evidence>
<dbReference type="Proteomes" id="UP000681720">
    <property type="component" value="Unassembled WGS sequence"/>
</dbReference>
<dbReference type="AlphaFoldDB" id="A0A8S2W9T5"/>
<accession>A0A8S2W9T5</accession>
<evidence type="ECO:0000313" key="4">
    <source>
        <dbReference type="Proteomes" id="UP000681720"/>
    </source>
</evidence>
<dbReference type="Proteomes" id="UP000676336">
    <property type="component" value="Unassembled WGS sequence"/>
</dbReference>
<feature type="region of interest" description="Disordered" evidence="1">
    <location>
        <begin position="1"/>
        <end position="30"/>
    </location>
</feature>
<dbReference type="EMBL" id="CAJOBI010056341">
    <property type="protein sequence ID" value="CAF4395584.1"/>
    <property type="molecule type" value="Genomic_DNA"/>
</dbReference>
<feature type="non-terminal residue" evidence="3">
    <location>
        <position position="1"/>
    </location>
</feature>
<protein>
    <submittedName>
        <fullName evidence="3">Uncharacterized protein</fullName>
    </submittedName>
</protein>
<evidence type="ECO:0000313" key="2">
    <source>
        <dbReference type="EMBL" id="CAF4395584.1"/>
    </source>
</evidence>
<comment type="caution">
    <text evidence="3">The sequence shown here is derived from an EMBL/GenBank/DDBJ whole genome shotgun (WGS) entry which is preliminary data.</text>
</comment>
<reference evidence="3" key="1">
    <citation type="submission" date="2021-02" db="EMBL/GenBank/DDBJ databases">
        <authorList>
            <person name="Nowell W R."/>
        </authorList>
    </citation>
    <scope>NUCLEOTIDE SEQUENCE</scope>
</reference>
<name>A0A8S2W9T5_9BILA</name>
<gene>
    <name evidence="3" type="ORF">GIL414_LOCUS30766</name>
    <name evidence="2" type="ORF">SMN809_LOCUS30205</name>
</gene>
<dbReference type="EMBL" id="CAJOBJ010060108">
    <property type="protein sequence ID" value="CAF4414061.1"/>
    <property type="molecule type" value="Genomic_DNA"/>
</dbReference>
<sequence>MPFATPPFGTTQLSMEDNHRHNEKLEKMIA</sequence>
<feature type="non-terminal residue" evidence="3">
    <location>
        <position position="30"/>
    </location>
</feature>
<organism evidence="3 4">
    <name type="scientific">Rotaria magnacalcarata</name>
    <dbReference type="NCBI Taxonomy" id="392030"/>
    <lineage>
        <taxon>Eukaryota</taxon>
        <taxon>Metazoa</taxon>
        <taxon>Spiralia</taxon>
        <taxon>Gnathifera</taxon>
        <taxon>Rotifera</taxon>
        <taxon>Eurotatoria</taxon>
        <taxon>Bdelloidea</taxon>
        <taxon>Philodinida</taxon>
        <taxon>Philodinidae</taxon>
        <taxon>Rotaria</taxon>
    </lineage>
</organism>
<proteinExistence type="predicted"/>
<feature type="compositionally biased region" description="Basic and acidic residues" evidence="1">
    <location>
        <begin position="16"/>
        <end position="30"/>
    </location>
</feature>
<evidence type="ECO:0000313" key="3">
    <source>
        <dbReference type="EMBL" id="CAF4414061.1"/>
    </source>
</evidence>